<dbReference type="InterPro" id="IPR029044">
    <property type="entry name" value="Nucleotide-diphossugar_trans"/>
</dbReference>
<dbReference type="PANTHER" id="PTHR22916">
    <property type="entry name" value="GLYCOSYLTRANSFERASE"/>
    <property type="match status" value="1"/>
</dbReference>
<dbReference type="PANTHER" id="PTHR22916:SF3">
    <property type="entry name" value="UDP-GLCNAC:BETAGAL BETA-1,3-N-ACETYLGLUCOSAMINYLTRANSFERASE-LIKE PROTEIN 1"/>
    <property type="match status" value="1"/>
</dbReference>
<dbReference type="RefSeq" id="WP_307184284.1">
    <property type="nucleotide sequence ID" value="NZ_JAUTBA010000001.1"/>
</dbReference>
<dbReference type="Gene3D" id="3.90.550.10">
    <property type="entry name" value="Spore Coat Polysaccharide Biosynthesis Protein SpsA, Chain A"/>
    <property type="match status" value="1"/>
</dbReference>
<dbReference type="EMBL" id="JAUTBA010000001">
    <property type="protein sequence ID" value="MDQ1148155.1"/>
    <property type="molecule type" value="Genomic_DNA"/>
</dbReference>
<evidence type="ECO:0000313" key="4">
    <source>
        <dbReference type="Proteomes" id="UP001244640"/>
    </source>
</evidence>
<evidence type="ECO:0000256" key="1">
    <source>
        <dbReference type="SAM" id="Phobius"/>
    </source>
</evidence>
<reference evidence="3 4" key="1">
    <citation type="submission" date="2023-07" db="EMBL/GenBank/DDBJ databases">
        <title>Functional and genomic diversity of the sorghum phyllosphere microbiome.</title>
        <authorList>
            <person name="Shade A."/>
        </authorList>
    </citation>
    <scope>NUCLEOTIDE SEQUENCE [LARGE SCALE GENOMIC DNA]</scope>
    <source>
        <strain evidence="3 4">SORGH_AS_0892</strain>
    </source>
</reference>
<evidence type="ECO:0000313" key="3">
    <source>
        <dbReference type="EMBL" id="MDQ1148155.1"/>
    </source>
</evidence>
<keyword evidence="4" id="KW-1185">Reference proteome</keyword>
<feature type="domain" description="Glycosyltransferase 2-like" evidence="2">
    <location>
        <begin position="4"/>
        <end position="100"/>
    </location>
</feature>
<keyword evidence="1" id="KW-0472">Membrane</keyword>
<dbReference type="SUPFAM" id="SSF53448">
    <property type="entry name" value="Nucleotide-diphospho-sugar transferases"/>
    <property type="match status" value="1"/>
</dbReference>
<comment type="caution">
    <text evidence="3">The sequence shown here is derived from an EMBL/GenBank/DDBJ whole genome shotgun (WGS) entry which is preliminary data.</text>
</comment>
<keyword evidence="1" id="KW-0812">Transmembrane</keyword>
<accession>A0ABU0TZL6</accession>
<feature type="transmembrane region" description="Helical" evidence="1">
    <location>
        <begin position="270"/>
        <end position="288"/>
    </location>
</feature>
<dbReference type="CDD" id="cd00761">
    <property type="entry name" value="Glyco_tranf_GTA_type"/>
    <property type="match status" value="1"/>
</dbReference>
<keyword evidence="1" id="KW-1133">Transmembrane helix</keyword>
<sequence length="300" mass="34309">MLLSIITPTYNRGYCLGGIYQSLKEFEFADFEWIIVDDGSSDDTASIVQVWLEEMKINLRYITQENSGKTNAVIRAFAEKPIGKYSLILDSDDVLVPGAFDLVKEHVSILDEGEIGLAFLKSTRSGELIGSTFKKNTSNYIDMYFGRYRCFGDKLFVIKTDIYHSSLVASYPGEKLIPEGVIYMNMQKFGKFKCINKIIYAGEYLNDGLSADTIRLAAKNINGFILEKQMLQRQPLDLFSKVKNEIKYIVYSVAGRRNLSCLLQNSHHKFLTTVLFFPSLIIGLKYIYKIRRFSRSDKMK</sequence>
<gene>
    <name evidence="3" type="ORF">QE382_000139</name>
</gene>
<organism evidence="3 4">
    <name type="scientific">Sphingobacterium zeae</name>
    <dbReference type="NCBI Taxonomy" id="1776859"/>
    <lineage>
        <taxon>Bacteria</taxon>
        <taxon>Pseudomonadati</taxon>
        <taxon>Bacteroidota</taxon>
        <taxon>Sphingobacteriia</taxon>
        <taxon>Sphingobacteriales</taxon>
        <taxon>Sphingobacteriaceae</taxon>
        <taxon>Sphingobacterium</taxon>
    </lineage>
</organism>
<dbReference type="InterPro" id="IPR001173">
    <property type="entry name" value="Glyco_trans_2-like"/>
</dbReference>
<protein>
    <submittedName>
        <fullName evidence="3">Glycosyltransferase involved in cell wall biosynthesis</fullName>
    </submittedName>
</protein>
<dbReference type="Proteomes" id="UP001244640">
    <property type="component" value="Unassembled WGS sequence"/>
</dbReference>
<proteinExistence type="predicted"/>
<name>A0ABU0TZL6_9SPHI</name>
<dbReference type="Pfam" id="PF00535">
    <property type="entry name" value="Glycos_transf_2"/>
    <property type="match status" value="1"/>
</dbReference>
<evidence type="ECO:0000259" key="2">
    <source>
        <dbReference type="Pfam" id="PF00535"/>
    </source>
</evidence>